<name>A0A1I2DUI6_9RHOB</name>
<reference evidence="1 2" key="1">
    <citation type="submission" date="2016-10" db="EMBL/GenBank/DDBJ databases">
        <authorList>
            <person name="de Groot N.N."/>
        </authorList>
    </citation>
    <scope>NUCLEOTIDE SEQUENCE [LARGE SCALE GENOMIC DNA]</scope>
    <source>
        <strain evidence="1 2">DSM 11443</strain>
    </source>
</reference>
<dbReference type="EMBL" id="FOMW01000011">
    <property type="protein sequence ID" value="SFE84078.1"/>
    <property type="molecule type" value="Genomic_DNA"/>
</dbReference>
<accession>A0A1I2DUI6</accession>
<organism evidence="1 2">
    <name type="scientific">Sulfitobacter brevis</name>
    <dbReference type="NCBI Taxonomy" id="74348"/>
    <lineage>
        <taxon>Bacteria</taxon>
        <taxon>Pseudomonadati</taxon>
        <taxon>Pseudomonadota</taxon>
        <taxon>Alphaproteobacteria</taxon>
        <taxon>Rhodobacterales</taxon>
        <taxon>Roseobacteraceae</taxon>
        <taxon>Sulfitobacter</taxon>
    </lineage>
</organism>
<evidence type="ECO:0000313" key="2">
    <source>
        <dbReference type="Proteomes" id="UP000198977"/>
    </source>
</evidence>
<dbReference type="Proteomes" id="UP000198977">
    <property type="component" value="Unassembled WGS sequence"/>
</dbReference>
<proteinExistence type="predicted"/>
<dbReference type="AlphaFoldDB" id="A0A1I2DUI6"/>
<gene>
    <name evidence="1" type="ORF">SAMN04488523_1115</name>
</gene>
<evidence type="ECO:0000313" key="1">
    <source>
        <dbReference type="EMBL" id="SFE84078.1"/>
    </source>
</evidence>
<protein>
    <submittedName>
        <fullName evidence="1">Uncharacterized protein</fullName>
    </submittedName>
</protein>
<sequence>MRHYNAGHPLRIRYTLGDKYAALRDSMNVPPYLLYLNFILMSKIGRASGKPALDRIGVQDANQDMGPEVRWHSPLKAIQQEITTEAAHPF</sequence>
<keyword evidence="2" id="KW-1185">Reference proteome</keyword>
<dbReference type="STRING" id="74348.SAMN04488523_1115"/>